<dbReference type="FunFam" id="3.30.540.30:FF:000003">
    <property type="entry name" value="Dipeptidyl peptidase 3"/>
    <property type="match status" value="1"/>
</dbReference>
<evidence type="ECO:0000256" key="4">
    <source>
        <dbReference type="ARBA" id="ARBA00012063"/>
    </source>
</evidence>
<dbReference type="PIRSF" id="PIRSF007828">
    <property type="entry name" value="Dipeptidyl-peptidase_III"/>
    <property type="match status" value="1"/>
</dbReference>
<evidence type="ECO:0000256" key="5">
    <source>
        <dbReference type="ARBA" id="ARBA00014713"/>
    </source>
</evidence>
<organism evidence="17 18">
    <name type="scientific">Hyalella azteca</name>
    <name type="common">Amphipod</name>
    <dbReference type="NCBI Taxonomy" id="294128"/>
    <lineage>
        <taxon>Eukaryota</taxon>
        <taxon>Metazoa</taxon>
        <taxon>Ecdysozoa</taxon>
        <taxon>Arthropoda</taxon>
        <taxon>Crustacea</taxon>
        <taxon>Multicrustacea</taxon>
        <taxon>Malacostraca</taxon>
        <taxon>Eumalacostraca</taxon>
        <taxon>Peracarida</taxon>
        <taxon>Amphipoda</taxon>
        <taxon>Senticaudata</taxon>
        <taxon>Talitrida</taxon>
        <taxon>Talitroidea</taxon>
        <taxon>Hyalellidae</taxon>
        <taxon>Hyalella</taxon>
    </lineage>
</organism>
<evidence type="ECO:0000313" key="17">
    <source>
        <dbReference type="Proteomes" id="UP000694843"/>
    </source>
</evidence>
<feature type="binding site" evidence="16">
    <location>
        <position position="563"/>
    </location>
    <ligand>
        <name>Zn(2+)</name>
        <dbReference type="ChEBI" id="CHEBI:29105"/>
        <note>catalytic</note>
    </ligand>
</feature>
<keyword evidence="12" id="KW-0007">Acetylation</keyword>
<dbReference type="Gene3D" id="3.30.540.30">
    <property type="match status" value="3"/>
</dbReference>
<sequence length="783" mass="88569">MLKSIHRGLLRASKFGMCLSFSKQSICLGTCTTYCSQVKSPALLTNTVNRFLTSFSSTNYTAIMSSPHELPLDTPILFLPCTEAFNGLTEKERLYAHHLSRASWWGAFVTFCQSSPEASDIFCLLTRLFRSQPLDSLKAQAVEKGVVTEDEFQSLLIYYSGLVYNCGNYLGFGDRKFVPTITREQLLALVKLSKAYLECSDKIIQFFNRAADRMYDLSDDKKFFGMPPNGITMYFSSNCTQKDAELCKEYMTDRNIEAWNTRLIKHEDGDKVLYDIRLASVENGPAEGITRKEDLFEGHSFTITRGDYSDVLKEVVKELALAKKYAANDNEVKMLDKYIESFTTGSIEAHKDGSTYWVKNKSPAVEVYTGFIEVYRDPSNQRAEFEAFVAMVNREQSKKFDTLVQKAEHEILPLLPWGKDFEEDVFMRPDFSSLDIMTFASSGLPIGINIPNYKDVKEEQGFKNVSLANVLSSRSGDKSAQFLSEEDIALREKFGSTSLEICVGLHELLGHGSGKFLRRKEDGSLNFDPATVKNPFTGGEVSFYESGENFQTKFTSLSSAYEECRAETVALYLCLNDDVLDIFNIPSEDKEDIKYMLWLDMFYAGIKGLEMYQPKQGQWGQAHSQARYAILQVGLEAGHGLVQVKETVGKDGLPDLLLTLDKSKIATVGKKAMGEFLRKLQVYRSMGDAKSGNEMFQRYSRVGDDGDYPFGKWHEIVTRKRRPRMILTMPNSRVQDGKVELVTYPAGAEGNVTSWVERFSPSEHDAIEDMLTQFMLTRNQARE</sequence>
<keyword evidence="17" id="KW-1185">Reference proteome</keyword>
<dbReference type="RefSeq" id="XP_018015072.1">
    <property type="nucleotide sequence ID" value="XM_018159583.2"/>
</dbReference>
<dbReference type="Pfam" id="PF03571">
    <property type="entry name" value="Peptidase_M49"/>
    <property type="match status" value="1"/>
</dbReference>
<evidence type="ECO:0000256" key="12">
    <source>
        <dbReference type="ARBA" id="ARBA00022990"/>
    </source>
</evidence>
<evidence type="ECO:0000256" key="16">
    <source>
        <dbReference type="PIRSR" id="PIRSR007828-2"/>
    </source>
</evidence>
<dbReference type="GO" id="GO:0006508">
    <property type="term" value="P:proteolysis"/>
    <property type="evidence" value="ECO:0007669"/>
    <property type="project" value="UniProtKB-KW"/>
</dbReference>
<evidence type="ECO:0000256" key="3">
    <source>
        <dbReference type="ARBA" id="ARBA00010200"/>
    </source>
</evidence>
<feature type="binding site" evidence="16">
    <location>
        <position position="511"/>
    </location>
    <ligand>
        <name>Zn(2+)</name>
        <dbReference type="ChEBI" id="CHEBI:29105"/>
        <note>catalytic</note>
    </ligand>
</feature>
<dbReference type="GO" id="GO:0008239">
    <property type="term" value="F:dipeptidyl-peptidase activity"/>
    <property type="evidence" value="ECO:0007669"/>
    <property type="project" value="UniProtKB-UniRule"/>
</dbReference>
<evidence type="ECO:0000256" key="13">
    <source>
        <dbReference type="ARBA" id="ARBA00023049"/>
    </source>
</evidence>
<comment type="similarity">
    <text evidence="3 14">Belongs to the peptidase M49 family.</text>
</comment>
<evidence type="ECO:0000256" key="14">
    <source>
        <dbReference type="PIRNR" id="PIRNR007828"/>
    </source>
</evidence>
<evidence type="ECO:0000256" key="1">
    <source>
        <dbReference type="ARBA" id="ARBA00001336"/>
    </source>
</evidence>
<comment type="cofactor">
    <cofactor evidence="14 16">
        <name>Zn(2+)</name>
        <dbReference type="ChEBI" id="CHEBI:29105"/>
    </cofactor>
    <text evidence="14 16">Binds 1 zinc ion per subunit.</text>
</comment>
<keyword evidence="9 14" id="KW-0479">Metal-binding</keyword>
<keyword evidence="8 14" id="KW-0645">Protease</keyword>
<gene>
    <name evidence="18" type="primary">LOC108671979</name>
</gene>
<dbReference type="GeneID" id="108671979"/>
<keyword evidence="7 14" id="KW-0963">Cytoplasm</keyword>
<keyword evidence="13 14" id="KW-0482">Metalloprotease</keyword>
<comment type="catalytic activity">
    <reaction evidence="1 14">
        <text>Release of an N-terminal dipeptide from a peptide comprising four or more residues, with broad specificity. Also acts on dipeptidyl 2-naphthylamides.</text>
        <dbReference type="EC" id="3.4.14.4"/>
    </reaction>
</comment>
<dbReference type="GO" id="GO:0008235">
    <property type="term" value="F:metalloexopeptidase activity"/>
    <property type="evidence" value="ECO:0007669"/>
    <property type="project" value="InterPro"/>
</dbReference>
<dbReference type="FunFam" id="3.30.540.30:FF:000002">
    <property type="entry name" value="Dipeptidyl peptidase 3"/>
    <property type="match status" value="1"/>
</dbReference>
<dbReference type="AlphaFoldDB" id="A0A8B7NN22"/>
<dbReference type="CTD" id="40996"/>
<comment type="subcellular location">
    <subcellularLocation>
        <location evidence="2">Cytoplasm</location>
    </subcellularLocation>
</comment>
<evidence type="ECO:0000256" key="6">
    <source>
        <dbReference type="ARBA" id="ARBA00022438"/>
    </source>
</evidence>
<dbReference type="PANTHER" id="PTHR23422:SF11">
    <property type="entry name" value="DIPEPTIDYL PEPTIDASE 3"/>
    <property type="match status" value="1"/>
</dbReference>
<dbReference type="OrthoDB" id="4694525at2759"/>
<evidence type="ECO:0000256" key="7">
    <source>
        <dbReference type="ARBA" id="ARBA00022490"/>
    </source>
</evidence>
<dbReference type="InterPro" id="IPR005317">
    <property type="entry name" value="Dipeptidyl-peptase3"/>
</dbReference>
<feature type="binding site" evidence="16">
    <location>
        <position position="506"/>
    </location>
    <ligand>
        <name>Zn(2+)</name>
        <dbReference type="ChEBI" id="CHEBI:29105"/>
        <note>catalytic</note>
    </ligand>
</feature>
<evidence type="ECO:0000256" key="8">
    <source>
        <dbReference type="ARBA" id="ARBA00022670"/>
    </source>
</evidence>
<evidence type="ECO:0000256" key="9">
    <source>
        <dbReference type="ARBA" id="ARBA00022723"/>
    </source>
</evidence>
<dbReference type="FunFam" id="3.30.540.30:FF:000001">
    <property type="entry name" value="Dipeptidyl peptidase 3"/>
    <property type="match status" value="1"/>
</dbReference>
<evidence type="ECO:0000256" key="10">
    <source>
        <dbReference type="ARBA" id="ARBA00022801"/>
    </source>
</evidence>
<protein>
    <recommendedName>
        <fullName evidence="5 14">Dipeptidyl peptidase 3</fullName>
        <ecNumber evidence="4 14">3.4.14.4</ecNumber>
    </recommendedName>
    <alternativeName>
        <fullName evidence="14">Dipeptidyl aminopeptidase III</fullName>
    </alternativeName>
    <alternativeName>
        <fullName evidence="14">Dipeptidyl peptidase III</fullName>
    </alternativeName>
</protein>
<dbReference type="KEGG" id="hazt:108671979"/>
<evidence type="ECO:0000256" key="15">
    <source>
        <dbReference type="PIRSR" id="PIRSR007828-1"/>
    </source>
</evidence>
<keyword evidence="6 14" id="KW-0031">Aminopeptidase</keyword>
<dbReference type="GO" id="GO:0008270">
    <property type="term" value="F:zinc ion binding"/>
    <property type="evidence" value="ECO:0007669"/>
    <property type="project" value="UniProtKB-ARBA"/>
</dbReference>
<accession>A0A8B7NN22</accession>
<dbReference type="OMA" id="QRYWIRD"/>
<evidence type="ECO:0000256" key="11">
    <source>
        <dbReference type="ARBA" id="ARBA00022833"/>
    </source>
</evidence>
<evidence type="ECO:0000256" key="2">
    <source>
        <dbReference type="ARBA" id="ARBA00004496"/>
    </source>
</evidence>
<evidence type="ECO:0000313" key="18">
    <source>
        <dbReference type="RefSeq" id="XP_018015072.1"/>
    </source>
</evidence>
<dbReference type="Proteomes" id="UP000694843">
    <property type="component" value="Unplaced"/>
</dbReference>
<dbReference type="EC" id="3.4.14.4" evidence="4 14"/>
<dbReference type="GO" id="GO:0005737">
    <property type="term" value="C:cytoplasm"/>
    <property type="evidence" value="ECO:0007669"/>
    <property type="project" value="UniProtKB-SubCell"/>
</dbReference>
<reference evidence="18" key="1">
    <citation type="submission" date="2025-08" db="UniProtKB">
        <authorList>
            <consortium name="RefSeq"/>
        </authorList>
    </citation>
    <scope>IDENTIFICATION</scope>
    <source>
        <tissue evidence="18">Whole organism</tissue>
    </source>
</reference>
<dbReference type="PANTHER" id="PTHR23422">
    <property type="entry name" value="DIPEPTIDYL PEPTIDASE III-RELATED"/>
    <property type="match status" value="1"/>
</dbReference>
<keyword evidence="10 14" id="KW-0378">Hydrolase</keyword>
<proteinExistence type="inferred from homology"/>
<dbReference type="InterPro" id="IPR039461">
    <property type="entry name" value="Peptidase_M49"/>
</dbReference>
<dbReference type="GO" id="GO:0004177">
    <property type="term" value="F:aminopeptidase activity"/>
    <property type="evidence" value="ECO:0007669"/>
    <property type="project" value="UniProtKB-KW"/>
</dbReference>
<name>A0A8B7NN22_HYAAZ</name>
<keyword evidence="11 14" id="KW-0862">Zinc</keyword>
<feature type="active site" evidence="15">
    <location>
        <position position="507"/>
    </location>
</feature>